<evidence type="ECO:0000313" key="3">
    <source>
        <dbReference type="EMBL" id="PWJ11249.1"/>
    </source>
</evidence>
<dbReference type="Proteomes" id="UP000245720">
    <property type="component" value="Unassembled WGS sequence"/>
</dbReference>
<dbReference type="EMBL" id="QGDI01000010">
    <property type="protein sequence ID" value="PWJ11249.1"/>
    <property type="molecule type" value="Genomic_DNA"/>
</dbReference>
<sequence length="144" mass="15558">MKCETCGAELSGMMPTCQFCGTPDPVYMRRYGLYPPVQGNYQPRGMDYPPQGSYPPPPQQGSYPPPYMYRRQPFDPANEPPEVGIIIFSVLIPLAGFIYGVASLSGGEKRAGKAYLLAAGLSLGVSLLLVLLAALMGFFAASQR</sequence>
<feature type="transmembrane region" description="Helical" evidence="2">
    <location>
        <begin position="83"/>
        <end position="102"/>
    </location>
</feature>
<keyword evidence="2" id="KW-0812">Transmembrane</keyword>
<evidence type="ECO:0000256" key="1">
    <source>
        <dbReference type="SAM" id="MobiDB-lite"/>
    </source>
</evidence>
<reference evidence="3 4" key="1">
    <citation type="submission" date="2018-05" db="EMBL/GenBank/DDBJ databases">
        <title>The Hungate 1000. A catalogue of reference genomes from the rumen microbiome.</title>
        <authorList>
            <person name="Kelly W."/>
        </authorList>
    </citation>
    <scope>NUCLEOTIDE SEQUENCE [LARGE SCALE GENOMIC DNA]</scope>
    <source>
        <strain evidence="3 4">SAb67</strain>
    </source>
</reference>
<feature type="transmembrane region" description="Helical" evidence="2">
    <location>
        <begin position="114"/>
        <end position="141"/>
    </location>
</feature>
<evidence type="ECO:0000256" key="2">
    <source>
        <dbReference type="SAM" id="Phobius"/>
    </source>
</evidence>
<evidence type="ECO:0008006" key="5">
    <source>
        <dbReference type="Google" id="ProtNLM"/>
    </source>
</evidence>
<gene>
    <name evidence="3" type="ORF">IE37_02472</name>
</gene>
<protein>
    <recommendedName>
        <fullName evidence="5">Zinc-ribbon domain-containing protein</fullName>
    </recommendedName>
</protein>
<evidence type="ECO:0000313" key="4">
    <source>
        <dbReference type="Proteomes" id="UP000245720"/>
    </source>
</evidence>
<comment type="caution">
    <text evidence="3">The sequence shown here is derived from an EMBL/GenBank/DDBJ whole genome shotgun (WGS) entry which is preliminary data.</text>
</comment>
<accession>A0A315XXP3</accession>
<feature type="compositionally biased region" description="Pro residues" evidence="1">
    <location>
        <begin position="52"/>
        <end position="67"/>
    </location>
</feature>
<organism evidence="3 4">
    <name type="scientific">Ruminococcus flavefaciens</name>
    <dbReference type="NCBI Taxonomy" id="1265"/>
    <lineage>
        <taxon>Bacteria</taxon>
        <taxon>Bacillati</taxon>
        <taxon>Bacillota</taxon>
        <taxon>Clostridia</taxon>
        <taxon>Eubacteriales</taxon>
        <taxon>Oscillospiraceae</taxon>
        <taxon>Ruminococcus</taxon>
    </lineage>
</organism>
<name>A0A315XXP3_RUMFL</name>
<keyword evidence="2" id="KW-1133">Transmembrane helix</keyword>
<keyword evidence="2" id="KW-0472">Membrane</keyword>
<proteinExistence type="predicted"/>
<dbReference type="AlphaFoldDB" id="A0A315XXP3"/>
<dbReference type="RefSeq" id="WP_207655913.1">
    <property type="nucleotide sequence ID" value="NZ_QGDI01000010.1"/>
</dbReference>
<feature type="region of interest" description="Disordered" evidence="1">
    <location>
        <begin position="42"/>
        <end position="71"/>
    </location>
</feature>